<dbReference type="GO" id="GO:0012505">
    <property type="term" value="C:endomembrane system"/>
    <property type="evidence" value="ECO:0007669"/>
    <property type="project" value="UniProtKB-SubCell"/>
</dbReference>
<dbReference type="InterPro" id="IPR043502">
    <property type="entry name" value="DNA/RNA_pol_sf"/>
</dbReference>
<proteinExistence type="predicted"/>
<dbReference type="InterPro" id="IPR036168">
    <property type="entry name" value="AP2_Mu_C_sf"/>
</dbReference>
<comment type="subcellular location">
    <subcellularLocation>
        <location evidence="1">Endomembrane system</location>
    </subcellularLocation>
</comment>
<dbReference type="InterPro" id="IPR013103">
    <property type="entry name" value="RVT_2"/>
</dbReference>
<dbReference type="PANTHER" id="PTHR11439:SF455">
    <property type="entry name" value="RLK (RECEPTOR-LIKE PROTEIN KINASE) 8, PUTATIVE-RELATED"/>
    <property type="match status" value="1"/>
</dbReference>
<evidence type="ECO:0000256" key="3">
    <source>
        <dbReference type="ARBA" id="ARBA00022927"/>
    </source>
</evidence>
<evidence type="ECO:0000256" key="4">
    <source>
        <dbReference type="ARBA" id="ARBA00023136"/>
    </source>
</evidence>
<dbReference type="Proteomes" id="UP001187471">
    <property type="component" value="Unassembled WGS sequence"/>
</dbReference>
<keyword evidence="3" id="KW-0653">Protein transport</keyword>
<gene>
    <name evidence="6" type="ORF">RJ640_030204</name>
</gene>
<dbReference type="SUPFAM" id="SSF49447">
    <property type="entry name" value="Second domain of Mu2 adaptin subunit (ap50) of ap2 adaptor"/>
    <property type="match status" value="1"/>
</dbReference>
<dbReference type="Pfam" id="PF00928">
    <property type="entry name" value="Adap_comp_sub"/>
    <property type="match status" value="1"/>
</dbReference>
<dbReference type="InterPro" id="IPR018240">
    <property type="entry name" value="Clathrin_mu_CS"/>
</dbReference>
<reference evidence="6" key="1">
    <citation type="submission" date="2022-12" db="EMBL/GenBank/DDBJ databases">
        <title>Draft genome assemblies for two species of Escallonia (Escalloniales).</title>
        <authorList>
            <person name="Chanderbali A."/>
            <person name="Dervinis C."/>
            <person name="Anghel I."/>
            <person name="Soltis D."/>
            <person name="Soltis P."/>
            <person name="Zapata F."/>
        </authorList>
    </citation>
    <scope>NUCLEOTIDE SEQUENCE</scope>
    <source>
        <strain evidence="6">UCBG92.1500</strain>
        <tissue evidence="6">Leaf</tissue>
    </source>
</reference>
<protein>
    <recommendedName>
        <fullName evidence="5">MHD domain-containing protein</fullName>
    </recommendedName>
</protein>
<feature type="non-terminal residue" evidence="6">
    <location>
        <position position="1"/>
    </location>
</feature>
<evidence type="ECO:0000256" key="1">
    <source>
        <dbReference type="ARBA" id="ARBA00004308"/>
    </source>
</evidence>
<feature type="domain" description="MHD" evidence="5">
    <location>
        <begin position="154"/>
        <end position="266"/>
    </location>
</feature>
<keyword evidence="7" id="KW-1185">Reference proteome</keyword>
<evidence type="ECO:0000313" key="6">
    <source>
        <dbReference type="EMBL" id="KAK2989711.1"/>
    </source>
</evidence>
<sequence>MEWFLHHVKLAFPVRDLGPLHYFLGIQVKQLSDGILLTQKNYLEDLLKETHMGTSTPCSTPLAVSPPLSKTMGVYLPHPEQYRQVIGALQYLTLTRPDIAFAVNKLAQFMHCATDVHWQAAKRLLRYLRGTSAMGLFITKHSSLQLQCFSDSDWAGTIVVLREDTWFIWARILFLGLLRSNPRWHEALLKVSIKLLQIGIPECKLGLNDRVLLEAQGGTTKGKAIDLDDIKFHQCVRLARFDSDRTISFIPPDGSFDLMTYRISTQ</sequence>
<keyword evidence="4" id="KW-0472">Membrane</keyword>
<dbReference type="GO" id="GO:0016192">
    <property type="term" value="P:vesicle-mediated transport"/>
    <property type="evidence" value="ECO:0007669"/>
    <property type="project" value="InterPro"/>
</dbReference>
<name>A0AA88S0I7_9ASTE</name>
<evidence type="ECO:0000313" key="7">
    <source>
        <dbReference type="Proteomes" id="UP001187471"/>
    </source>
</evidence>
<dbReference type="PROSITE" id="PS51072">
    <property type="entry name" value="MHD"/>
    <property type="match status" value="1"/>
</dbReference>
<dbReference type="SUPFAM" id="SSF56672">
    <property type="entry name" value="DNA/RNA polymerases"/>
    <property type="match status" value="1"/>
</dbReference>
<dbReference type="GO" id="GO:0006886">
    <property type="term" value="P:intracellular protein transport"/>
    <property type="evidence" value="ECO:0007669"/>
    <property type="project" value="InterPro"/>
</dbReference>
<dbReference type="EMBL" id="JAVXUO010000708">
    <property type="protein sequence ID" value="KAK2989711.1"/>
    <property type="molecule type" value="Genomic_DNA"/>
</dbReference>
<dbReference type="Pfam" id="PF07727">
    <property type="entry name" value="RVT_2"/>
    <property type="match status" value="1"/>
</dbReference>
<dbReference type="PROSITE" id="PS00991">
    <property type="entry name" value="CLAT_ADAPTOR_M_2"/>
    <property type="match status" value="1"/>
</dbReference>
<organism evidence="6 7">
    <name type="scientific">Escallonia rubra</name>
    <dbReference type="NCBI Taxonomy" id="112253"/>
    <lineage>
        <taxon>Eukaryota</taxon>
        <taxon>Viridiplantae</taxon>
        <taxon>Streptophyta</taxon>
        <taxon>Embryophyta</taxon>
        <taxon>Tracheophyta</taxon>
        <taxon>Spermatophyta</taxon>
        <taxon>Magnoliopsida</taxon>
        <taxon>eudicotyledons</taxon>
        <taxon>Gunneridae</taxon>
        <taxon>Pentapetalae</taxon>
        <taxon>asterids</taxon>
        <taxon>campanulids</taxon>
        <taxon>Escalloniales</taxon>
        <taxon>Escalloniaceae</taxon>
        <taxon>Escallonia</taxon>
    </lineage>
</organism>
<dbReference type="GO" id="GO:0030131">
    <property type="term" value="C:clathrin adaptor complex"/>
    <property type="evidence" value="ECO:0007669"/>
    <property type="project" value="InterPro"/>
</dbReference>
<accession>A0AA88S0I7</accession>
<dbReference type="Gene3D" id="2.60.40.1170">
    <property type="entry name" value="Mu homology domain, subdomain B"/>
    <property type="match status" value="1"/>
</dbReference>
<evidence type="ECO:0000259" key="5">
    <source>
        <dbReference type="PROSITE" id="PS51072"/>
    </source>
</evidence>
<comment type="caution">
    <text evidence="6">The sequence shown here is derived from an EMBL/GenBank/DDBJ whole genome shotgun (WGS) entry which is preliminary data.</text>
</comment>
<dbReference type="PANTHER" id="PTHR11439">
    <property type="entry name" value="GAG-POL-RELATED RETROTRANSPOSON"/>
    <property type="match status" value="1"/>
</dbReference>
<evidence type="ECO:0000256" key="2">
    <source>
        <dbReference type="ARBA" id="ARBA00022448"/>
    </source>
</evidence>
<dbReference type="AlphaFoldDB" id="A0AA88S0I7"/>
<keyword evidence="2" id="KW-0813">Transport</keyword>
<dbReference type="InterPro" id="IPR028565">
    <property type="entry name" value="MHD"/>
</dbReference>